<dbReference type="InterPro" id="IPR004167">
    <property type="entry name" value="PSBD"/>
</dbReference>
<evidence type="ECO:0000313" key="9">
    <source>
        <dbReference type="EMBL" id="THB60469.1"/>
    </source>
</evidence>
<evidence type="ECO:0000256" key="5">
    <source>
        <dbReference type="ARBA" id="ARBA00023315"/>
    </source>
</evidence>
<evidence type="ECO:0000313" key="10">
    <source>
        <dbReference type="Proteomes" id="UP000310506"/>
    </source>
</evidence>
<dbReference type="InterPro" id="IPR000089">
    <property type="entry name" value="Biotin_lipoyl"/>
</dbReference>
<organism evidence="9 10">
    <name type="scientific">Vagococcus silagei</name>
    <dbReference type="NCBI Taxonomy" id="2508885"/>
    <lineage>
        <taxon>Bacteria</taxon>
        <taxon>Bacillati</taxon>
        <taxon>Bacillota</taxon>
        <taxon>Bacilli</taxon>
        <taxon>Lactobacillales</taxon>
        <taxon>Enterococcaceae</taxon>
        <taxon>Vagococcus</taxon>
    </lineage>
</organism>
<accession>A0A4V3TUV3</accession>
<feature type="domain" description="Peripheral subunit-binding (PSBD)" evidence="8">
    <location>
        <begin position="121"/>
        <end position="158"/>
    </location>
</feature>
<dbReference type="EC" id="2.3.1.-" evidence="6"/>
<dbReference type="InterPro" id="IPR001078">
    <property type="entry name" value="2-oxoacid_DH_actylTfrase"/>
</dbReference>
<dbReference type="PANTHER" id="PTHR43178">
    <property type="entry name" value="DIHYDROLIPOAMIDE ACETYLTRANSFERASE COMPONENT OF PYRUVATE DEHYDROGENASE COMPLEX"/>
    <property type="match status" value="1"/>
</dbReference>
<keyword evidence="4 6" id="KW-0450">Lipoyl</keyword>
<evidence type="ECO:0000256" key="6">
    <source>
        <dbReference type="RuleBase" id="RU003423"/>
    </source>
</evidence>
<dbReference type="GO" id="GO:0016407">
    <property type="term" value="F:acetyltransferase activity"/>
    <property type="evidence" value="ECO:0007669"/>
    <property type="project" value="TreeGrafter"/>
</dbReference>
<dbReference type="Proteomes" id="UP000310506">
    <property type="component" value="Unassembled WGS sequence"/>
</dbReference>
<dbReference type="Gene3D" id="2.40.50.100">
    <property type="match status" value="1"/>
</dbReference>
<dbReference type="RefSeq" id="WP_136137584.1">
    <property type="nucleotide sequence ID" value="NZ_SDGV01000023.1"/>
</dbReference>
<dbReference type="Gene3D" id="3.30.559.10">
    <property type="entry name" value="Chloramphenicol acetyltransferase-like domain"/>
    <property type="match status" value="1"/>
</dbReference>
<evidence type="ECO:0000259" key="7">
    <source>
        <dbReference type="PROSITE" id="PS50968"/>
    </source>
</evidence>
<keyword evidence="10" id="KW-1185">Reference proteome</keyword>
<evidence type="ECO:0000256" key="4">
    <source>
        <dbReference type="ARBA" id="ARBA00022823"/>
    </source>
</evidence>
<dbReference type="Pfam" id="PF00364">
    <property type="entry name" value="Biotin_lipoyl"/>
    <property type="match status" value="1"/>
</dbReference>
<dbReference type="EMBL" id="SDGV01000023">
    <property type="protein sequence ID" value="THB60469.1"/>
    <property type="molecule type" value="Genomic_DNA"/>
</dbReference>
<dbReference type="InterPro" id="IPR050743">
    <property type="entry name" value="2-oxoacid_DH_E2_comp"/>
</dbReference>
<comment type="cofactor">
    <cofactor evidence="1 6">
        <name>(R)-lipoate</name>
        <dbReference type="ChEBI" id="CHEBI:83088"/>
    </cofactor>
</comment>
<dbReference type="Pfam" id="PF00198">
    <property type="entry name" value="2-oxoacid_dh"/>
    <property type="match status" value="1"/>
</dbReference>
<sequence>MAEKLTMPTLGLTMTEGTIDQWYKQEGDTVAKGEAIVTISSEKLTHDVESPIDGVLLKIIASEGMDIPCQEEIGYVGAAGEEINDESAPAAVEELEVVAVETSQAEQPQEKPIRQVGERIFATPLARKMANDKNYDLADIIGTGGNNRITKRDVERFIPLNTVATNVTKVEVGEGLDGMRKVIAQRMHQSLDQSAQLTLHRKANISALLEFRKDLKVKTNGQLNRRAMSINTLLIKAVSLALADHPEMNAWYDLQTLTQHDAVSIGVAVSVDDGLVVPVIKDVQGKSLTQIGEVFGTTTSQAVDGTLPGALYSGSTFTITNLGSAGIEYFTPILNSPEVGILGVGATQTKLAFNDDREIVEVQELPLSLTFDHAVIDGAPAAEFLASIVNYLESPYSLIV</sequence>
<reference evidence="9 10" key="1">
    <citation type="submission" date="2019-01" db="EMBL/GenBank/DDBJ databases">
        <title>Vagococcus silagei sp. nov. isolated from brewer's grain.</title>
        <authorList>
            <person name="Guu J.-R."/>
        </authorList>
    </citation>
    <scope>NUCLEOTIDE SEQUENCE [LARGE SCALE GENOMIC DNA]</scope>
    <source>
        <strain evidence="9 10">2B-2</strain>
    </source>
</reference>
<comment type="caution">
    <text evidence="9">The sequence shown here is derived from an EMBL/GenBank/DDBJ whole genome shotgun (WGS) entry which is preliminary data.</text>
</comment>
<dbReference type="PANTHER" id="PTHR43178:SF5">
    <property type="entry name" value="LIPOAMIDE ACYLTRANSFERASE COMPONENT OF BRANCHED-CHAIN ALPHA-KETO ACID DEHYDROGENASE COMPLEX, MITOCHONDRIAL"/>
    <property type="match status" value="1"/>
</dbReference>
<dbReference type="OrthoDB" id="9805770at2"/>
<dbReference type="SUPFAM" id="SSF52777">
    <property type="entry name" value="CoA-dependent acyltransferases"/>
    <property type="match status" value="1"/>
</dbReference>
<gene>
    <name evidence="9" type="ORF">ESZ54_10340</name>
</gene>
<dbReference type="Pfam" id="PF02817">
    <property type="entry name" value="E3_binding"/>
    <property type="match status" value="1"/>
</dbReference>
<dbReference type="PROSITE" id="PS51826">
    <property type="entry name" value="PSBD"/>
    <property type="match status" value="1"/>
</dbReference>
<dbReference type="GO" id="GO:0005737">
    <property type="term" value="C:cytoplasm"/>
    <property type="evidence" value="ECO:0007669"/>
    <property type="project" value="TreeGrafter"/>
</dbReference>
<feature type="domain" description="Lipoyl-binding" evidence="7">
    <location>
        <begin position="2"/>
        <end position="77"/>
    </location>
</feature>
<keyword evidence="3 6" id="KW-0808">Transferase</keyword>
<dbReference type="InterPro" id="IPR036625">
    <property type="entry name" value="E3-bd_dom_sf"/>
</dbReference>
<dbReference type="CDD" id="cd06849">
    <property type="entry name" value="lipoyl_domain"/>
    <property type="match status" value="1"/>
</dbReference>
<dbReference type="GO" id="GO:0031405">
    <property type="term" value="F:lipoic acid binding"/>
    <property type="evidence" value="ECO:0007669"/>
    <property type="project" value="TreeGrafter"/>
</dbReference>
<protein>
    <recommendedName>
        <fullName evidence="6">Dihydrolipoamide acetyltransferase component of pyruvate dehydrogenase complex</fullName>
        <ecNumber evidence="6">2.3.1.-</ecNumber>
    </recommendedName>
</protein>
<evidence type="ECO:0000256" key="1">
    <source>
        <dbReference type="ARBA" id="ARBA00001938"/>
    </source>
</evidence>
<comment type="similarity">
    <text evidence="2 6">Belongs to the 2-oxoacid dehydrogenase family.</text>
</comment>
<dbReference type="SUPFAM" id="SSF51230">
    <property type="entry name" value="Single hybrid motif"/>
    <property type="match status" value="1"/>
</dbReference>
<dbReference type="Gene3D" id="4.10.320.10">
    <property type="entry name" value="E3-binding domain"/>
    <property type="match status" value="1"/>
</dbReference>
<evidence type="ECO:0000256" key="2">
    <source>
        <dbReference type="ARBA" id="ARBA00007317"/>
    </source>
</evidence>
<keyword evidence="5 6" id="KW-0012">Acyltransferase</keyword>
<evidence type="ECO:0000259" key="8">
    <source>
        <dbReference type="PROSITE" id="PS51826"/>
    </source>
</evidence>
<dbReference type="SUPFAM" id="SSF47005">
    <property type="entry name" value="Peripheral subunit-binding domain of 2-oxo acid dehydrogenase complex"/>
    <property type="match status" value="1"/>
</dbReference>
<evidence type="ECO:0000256" key="3">
    <source>
        <dbReference type="ARBA" id="ARBA00022679"/>
    </source>
</evidence>
<proteinExistence type="inferred from homology"/>
<dbReference type="PROSITE" id="PS50968">
    <property type="entry name" value="BIOTINYL_LIPOYL"/>
    <property type="match status" value="1"/>
</dbReference>
<dbReference type="AlphaFoldDB" id="A0A4V3TUV3"/>
<dbReference type="InterPro" id="IPR011053">
    <property type="entry name" value="Single_hybrid_motif"/>
</dbReference>
<dbReference type="InterPro" id="IPR023213">
    <property type="entry name" value="CAT-like_dom_sf"/>
</dbReference>
<name>A0A4V3TUV3_9ENTE</name>